<organism evidence="5 6">
    <name type="scientific">Durusdinium trenchii</name>
    <dbReference type="NCBI Taxonomy" id="1381693"/>
    <lineage>
        <taxon>Eukaryota</taxon>
        <taxon>Sar</taxon>
        <taxon>Alveolata</taxon>
        <taxon>Dinophyceae</taxon>
        <taxon>Suessiales</taxon>
        <taxon>Symbiodiniaceae</taxon>
        <taxon>Durusdinium</taxon>
    </lineage>
</organism>
<evidence type="ECO:0000256" key="3">
    <source>
        <dbReference type="SAM" id="Phobius"/>
    </source>
</evidence>
<keyword evidence="2" id="KW-0813">Transport</keyword>
<protein>
    <submittedName>
        <fullName evidence="5">Vacuolar protein sorting-associated protein 13A (Chorea-acanthocytosis protein homolog) (Chorein)</fullName>
    </submittedName>
</protein>
<name>A0ABP0MPI4_9DINO</name>
<dbReference type="EMBL" id="CAXAMM010023302">
    <property type="protein sequence ID" value="CAK9053395.1"/>
    <property type="molecule type" value="Genomic_DNA"/>
</dbReference>
<feature type="transmembrane region" description="Helical" evidence="3">
    <location>
        <begin position="91"/>
        <end position="111"/>
    </location>
</feature>
<dbReference type="PANTHER" id="PTHR16166">
    <property type="entry name" value="VACUOLAR PROTEIN SORTING-ASSOCIATED PROTEIN VPS13"/>
    <property type="match status" value="1"/>
</dbReference>
<dbReference type="Proteomes" id="UP001642464">
    <property type="component" value="Unassembled WGS sequence"/>
</dbReference>
<evidence type="ECO:0000256" key="2">
    <source>
        <dbReference type="ARBA" id="ARBA00022448"/>
    </source>
</evidence>
<feature type="transmembrane region" description="Helical" evidence="3">
    <location>
        <begin position="139"/>
        <end position="159"/>
    </location>
</feature>
<keyword evidence="3" id="KW-0472">Membrane</keyword>
<dbReference type="InterPro" id="IPR026854">
    <property type="entry name" value="VPS13_N"/>
</dbReference>
<accession>A0ABP0MPI4</accession>
<gene>
    <name evidence="5" type="ORF">SCF082_LOCUS29082</name>
</gene>
<dbReference type="Pfam" id="PF12624">
    <property type="entry name" value="VPS13_N"/>
    <property type="match status" value="1"/>
</dbReference>
<comment type="similarity">
    <text evidence="1">Belongs to the VPS13 family.</text>
</comment>
<keyword evidence="6" id="KW-1185">Reference proteome</keyword>
<evidence type="ECO:0000313" key="6">
    <source>
        <dbReference type="Proteomes" id="UP001642464"/>
    </source>
</evidence>
<evidence type="ECO:0000256" key="1">
    <source>
        <dbReference type="ARBA" id="ARBA00006545"/>
    </source>
</evidence>
<feature type="transmembrane region" description="Helical" evidence="3">
    <location>
        <begin position="165"/>
        <end position="198"/>
    </location>
</feature>
<feature type="transmembrane region" description="Helical" evidence="3">
    <location>
        <begin position="233"/>
        <end position="253"/>
    </location>
</feature>
<evidence type="ECO:0000313" key="5">
    <source>
        <dbReference type="EMBL" id="CAK9053395.1"/>
    </source>
</evidence>
<comment type="caution">
    <text evidence="5">The sequence shown here is derived from an EMBL/GenBank/DDBJ whole genome shotgun (WGS) entry which is preliminary data.</text>
</comment>
<evidence type="ECO:0000259" key="4">
    <source>
        <dbReference type="Pfam" id="PF12624"/>
    </source>
</evidence>
<keyword evidence="3" id="KW-0812">Transmembrane</keyword>
<dbReference type="PANTHER" id="PTHR16166:SF93">
    <property type="entry name" value="INTERMEMBRANE LIPID TRANSFER PROTEIN VPS13"/>
    <property type="match status" value="1"/>
</dbReference>
<sequence length="1125" mass="125937">MAASLGAACAAAFLFKRAGASQHAMSAVGYALLNWLQSVLMTLMVAAKPWGCRYGLLPTKQDLPGKCHNDQCIILFTLGKVRWDFLSPLNMIFWMRLLAYLAALIWMQWLLQRRIHALEKSSGCQYGGQWVLRLLQLQALCIFFGIMILGPGIALLLMPPTEVVFVMLSIALVLGLVGAAGFMVANLLSSAIAIWALVRLVRDLNQARMLQNTPCDVKERLEEVWRSNRRQTIAVAFSLFLSVGLSPAVLWQLHVTFSSNMKDVEYPAEHLTSVLVGVSVQVLDVLGNALAVILLSGTHRVIESDSMCNCPTSSCCFKRQGEWDRAWKEKVEELSMRGITLNSLLKFYEEDLLLFDGWQYAPGKHRTRDVVRRVIIPVTAGELEPCSYATSSYNRDKAQRAQIMVTHNWDNLFKDLLAAIVANALQECSFQVATRMLMEDVPLLRNILEKNGRLRDVYWVCAFSVNQHVSICHTNKWDKDPISKWLHPTCNCSCSNIEDPDGQHPESEMNKFDDMMRHLASTPGGCKHLIAVDRSMNLFKRAWCIAEIAEAKRLGMRQSLKLVSKEILLQRQPSLENLDISQMHCHNKNDLTIILKKITDYVTITRFNEQLQSLIFDSRTGLLKSWERSDNFERMGEAGRLLRWSLADHGTGVVTSRAAYASAGAFGAVVLLSAGSRRRYGVYNDPDDSSKCLLLSEEEMQSACTNLIGVETQCHDCIACETEDCMNSITNCDEFLATVFSECCIENCEEDDAIGIIIASVFTICICCGIGGCMWMRIKQSISANEGSAMDNNSMSGPGGFPNPQGAYQTGSVVQGTVVQGQVIGIGGDCECDSVPPSNLLCVSRDTLEGFVEQYLLRYLGDYIFGVDKQNLSVTTWRGEIHLRSARLKQEVVELLNLPFQLIVGEAADLKINVPWNRLGSRPVVVELTGLRVLLGPKPATEWSNEEELRRVQLARQRLVDRADLLGPDDRKEGYLGRLITRISDNLELQLRDLHIRFQDDSPAAGGPPVSGGLHLASLEVQSTGSNWQPSFIERSDRSELFKLLRLRDLSCYHEPPGWARRIDPREWTDEDFRRCFDRPEAVQLAQGRIIYLLPPCSAHLKLTQALASSPRFDLKCELEPIKVS</sequence>
<dbReference type="InterPro" id="IPR026847">
    <property type="entry name" value="VPS13"/>
</dbReference>
<feature type="domain" description="Chorein N-terminal" evidence="4">
    <location>
        <begin position="848"/>
        <end position="1123"/>
    </location>
</feature>
<keyword evidence="3" id="KW-1133">Transmembrane helix</keyword>
<reference evidence="5 6" key="1">
    <citation type="submission" date="2024-02" db="EMBL/GenBank/DDBJ databases">
        <authorList>
            <person name="Chen Y."/>
            <person name="Shah S."/>
            <person name="Dougan E. K."/>
            <person name="Thang M."/>
            <person name="Chan C."/>
        </authorList>
    </citation>
    <scope>NUCLEOTIDE SEQUENCE [LARGE SCALE GENOMIC DNA]</scope>
</reference>
<feature type="transmembrane region" description="Helical" evidence="3">
    <location>
        <begin position="753"/>
        <end position="775"/>
    </location>
</feature>
<proteinExistence type="inferred from homology"/>